<feature type="region of interest" description="Disordered" evidence="1">
    <location>
        <begin position="399"/>
        <end position="475"/>
    </location>
</feature>
<gene>
    <name evidence="2" type="ordered locus">PAS_chr3_1150</name>
</gene>
<sequence>MPVSSPVPTSTGHPAERLSDFVPEEFRIQLAKTPPRLTIEQPVYQDRLKEIRNNEKFAFIVQWLYLLRGVIKLYEVHFDVISFEEELIGINGELFLLKFKSNLIYALNGFRIDNIANHPELFNEQIQSILPNWFLEHYDSDEALSAFDFNDASIEVKLDIFYELLRLLMVRKEATVRKTVELYDSPWDTMKLLPVFAEDDVKNSVLKEYLILMDDRMYYREWSFPKIKVPAQRKEYLKLLDEYENPFGDLEPKITRWECLTVGIYEFDEYLNNLKLKTGKKTSSKEGKLLKALEPFVEQIYGTDLKKRKEALHRKKELQLQSLLANRKRSSRLEAKERQREEERRKEHDERIRQINEGTALRSSRRLIMKQTQKEESAPPTNTALSRADRLQQRRALEAGLSGTSSPVPVTPDENKYSSFKTESAAASDNESSGNTSFAQAPEQQAKSHPVEAVPEQPKQEPNHQSASTIPTSINSSIQPVNTFIPPPQFKNLLVDETAVHSYGYSPTPVTVPVLTPVESVSKPLQTVPINTYPASPLNQSSININQTGPGGISDLDTEKNTESEDKHTSQQIGNFYSPLNK</sequence>
<evidence type="ECO:0000256" key="1">
    <source>
        <dbReference type="SAM" id="MobiDB-lite"/>
    </source>
</evidence>
<dbReference type="STRING" id="644223.C4R3G7"/>
<name>C4R3G7_KOMPG</name>
<feature type="compositionally biased region" description="Basic and acidic residues" evidence="1">
    <location>
        <begin position="331"/>
        <end position="354"/>
    </location>
</feature>
<protein>
    <submittedName>
        <fullName evidence="2">Uncharacterized protein</fullName>
    </submittedName>
</protein>
<feature type="compositionally biased region" description="Polar residues" evidence="1">
    <location>
        <begin position="463"/>
        <end position="475"/>
    </location>
</feature>
<feature type="compositionally biased region" description="Polar residues" evidence="1">
    <location>
        <begin position="532"/>
        <end position="548"/>
    </location>
</feature>
<dbReference type="OrthoDB" id="303107at2759"/>
<keyword evidence="3" id="KW-1185">Reference proteome</keyword>
<feature type="compositionally biased region" description="Polar residues" evidence="1">
    <location>
        <begin position="570"/>
        <end position="582"/>
    </location>
</feature>
<evidence type="ECO:0000313" key="2">
    <source>
        <dbReference type="EMBL" id="CAY70002.1"/>
    </source>
</evidence>
<dbReference type="InParanoid" id="C4R3G7"/>
<feature type="compositionally biased region" description="Polar residues" evidence="1">
    <location>
        <begin position="417"/>
        <end position="447"/>
    </location>
</feature>
<evidence type="ECO:0000313" key="3">
    <source>
        <dbReference type="Proteomes" id="UP000000314"/>
    </source>
</evidence>
<dbReference type="KEGG" id="ppa:PAS_chr3_1150"/>
<dbReference type="GeneID" id="8200182"/>
<dbReference type="HOGENOM" id="CLU_468596_0_0_1"/>
<feature type="region of interest" description="Disordered" evidence="1">
    <location>
        <begin position="532"/>
        <end position="582"/>
    </location>
</feature>
<accession>C4R3G7</accession>
<dbReference type="Proteomes" id="UP000000314">
    <property type="component" value="Chromosome 3"/>
</dbReference>
<proteinExistence type="predicted"/>
<feature type="compositionally biased region" description="Basic and acidic residues" evidence="1">
    <location>
        <begin position="557"/>
        <end position="569"/>
    </location>
</feature>
<feature type="region of interest" description="Disordered" evidence="1">
    <location>
        <begin position="329"/>
        <end position="365"/>
    </location>
</feature>
<dbReference type="AlphaFoldDB" id="C4R3G7"/>
<dbReference type="OMA" id="EAHHEAN"/>
<dbReference type="RefSeq" id="XP_002492282.1">
    <property type="nucleotide sequence ID" value="XM_002492237.1"/>
</dbReference>
<dbReference type="EMBL" id="FN392321">
    <property type="protein sequence ID" value="CAY70002.1"/>
    <property type="molecule type" value="Genomic_DNA"/>
</dbReference>
<dbReference type="eggNOG" id="ENOG502S4MM">
    <property type="taxonomic scope" value="Eukaryota"/>
</dbReference>
<reference evidence="2 3" key="1">
    <citation type="journal article" date="2009" name="Nat. Biotechnol.">
        <title>Genome sequence of the recombinant protein production host Pichia pastoris.</title>
        <authorList>
            <person name="De Schutter K."/>
            <person name="Lin Y.C."/>
            <person name="Tiels P."/>
            <person name="Van Hecke A."/>
            <person name="Glinka S."/>
            <person name="Weber-Lehmann J."/>
            <person name="Rouze P."/>
            <person name="Van de Peer Y."/>
            <person name="Callewaert N."/>
        </authorList>
    </citation>
    <scope>NUCLEOTIDE SEQUENCE [LARGE SCALE GENOMIC DNA]</scope>
    <source>
        <strain evidence="3">GS115 / ATCC 20864</strain>
    </source>
</reference>
<organism evidence="2 3">
    <name type="scientific">Komagataella phaffii (strain GS115 / ATCC 20864)</name>
    <name type="common">Yeast</name>
    <name type="synonym">Pichia pastoris</name>
    <dbReference type="NCBI Taxonomy" id="644223"/>
    <lineage>
        <taxon>Eukaryota</taxon>
        <taxon>Fungi</taxon>
        <taxon>Dikarya</taxon>
        <taxon>Ascomycota</taxon>
        <taxon>Saccharomycotina</taxon>
        <taxon>Pichiomycetes</taxon>
        <taxon>Pichiales</taxon>
        <taxon>Pichiaceae</taxon>
        <taxon>Komagataella</taxon>
    </lineage>
</organism>